<name>A0A218Z0Y8_9HELO</name>
<sequence>MSLLDLGLGFYLPWSRVRISVSPRRQSKSLQARPPPTPSERFSPVGAVFASPAGGSRMLSGSEDSRRVSAGEEKQQDRASHGKVNKHLSSHLARARETLEGLRVRLLVLGGAGERHLGITTRPATFATLLDPGCEHYEGRRVGRHTTPRSSPSWVRDAVDMTRRQAVSEAAGERGIIDGSAPRFNLMPGTYCKQLSSRQNSGGRGTGETYEEPPRV</sequence>
<keyword evidence="3" id="KW-1185">Reference proteome</keyword>
<comment type="caution">
    <text evidence="2">The sequence shown here is derived from an EMBL/GenBank/DDBJ whole genome shotgun (WGS) entry which is preliminary data.</text>
</comment>
<organism evidence="2 3">
    <name type="scientific">Diplocarpon coronariae</name>
    <dbReference type="NCBI Taxonomy" id="2795749"/>
    <lineage>
        <taxon>Eukaryota</taxon>
        <taxon>Fungi</taxon>
        <taxon>Dikarya</taxon>
        <taxon>Ascomycota</taxon>
        <taxon>Pezizomycotina</taxon>
        <taxon>Leotiomycetes</taxon>
        <taxon>Helotiales</taxon>
        <taxon>Drepanopezizaceae</taxon>
        <taxon>Diplocarpon</taxon>
    </lineage>
</organism>
<dbReference type="Proteomes" id="UP000242519">
    <property type="component" value="Unassembled WGS sequence"/>
</dbReference>
<feature type="region of interest" description="Disordered" evidence="1">
    <location>
        <begin position="23"/>
        <end position="89"/>
    </location>
</feature>
<feature type="region of interest" description="Disordered" evidence="1">
    <location>
        <begin position="193"/>
        <end position="216"/>
    </location>
</feature>
<evidence type="ECO:0000256" key="1">
    <source>
        <dbReference type="SAM" id="MobiDB-lite"/>
    </source>
</evidence>
<reference evidence="2 3" key="1">
    <citation type="submission" date="2017-04" db="EMBL/GenBank/DDBJ databases">
        <title>Draft genome sequence of Marssonina coronaria NL1: causal agent of apple blotch.</title>
        <authorList>
            <person name="Cheng Q."/>
        </authorList>
    </citation>
    <scope>NUCLEOTIDE SEQUENCE [LARGE SCALE GENOMIC DNA]</scope>
    <source>
        <strain evidence="2 3">NL1</strain>
    </source>
</reference>
<dbReference type="AlphaFoldDB" id="A0A218Z0Y8"/>
<accession>A0A218Z0Y8</accession>
<gene>
    <name evidence="2" type="ORF">B2J93_2430</name>
</gene>
<evidence type="ECO:0000313" key="2">
    <source>
        <dbReference type="EMBL" id="OWP01717.1"/>
    </source>
</evidence>
<protein>
    <submittedName>
        <fullName evidence="2">Uncharacterized protein</fullName>
    </submittedName>
</protein>
<dbReference type="InParanoid" id="A0A218Z0Y8"/>
<dbReference type="EMBL" id="MZNU01000261">
    <property type="protein sequence ID" value="OWP01717.1"/>
    <property type="molecule type" value="Genomic_DNA"/>
</dbReference>
<feature type="compositionally biased region" description="Basic and acidic residues" evidence="1">
    <location>
        <begin position="63"/>
        <end position="80"/>
    </location>
</feature>
<proteinExistence type="predicted"/>
<evidence type="ECO:0000313" key="3">
    <source>
        <dbReference type="Proteomes" id="UP000242519"/>
    </source>
</evidence>